<dbReference type="AlphaFoldDB" id="A0A1H1ZMB6"/>
<feature type="transmembrane region" description="Helical" evidence="2">
    <location>
        <begin position="6"/>
        <end position="25"/>
    </location>
</feature>
<name>A0A1H1ZMB6_9MICO</name>
<dbReference type="EMBL" id="LT629755">
    <property type="protein sequence ID" value="SDT34592.1"/>
    <property type="molecule type" value="Genomic_DNA"/>
</dbReference>
<dbReference type="OrthoDB" id="5007831at2"/>
<reference evidence="5" key="2">
    <citation type="submission" date="2016-10" db="EMBL/GenBank/DDBJ databases">
        <authorList>
            <person name="Varghese N."/>
            <person name="Submissions S."/>
        </authorList>
    </citation>
    <scope>NUCLEOTIDE SEQUENCE [LARGE SCALE GENOMIC DNA]</scope>
    <source>
        <strain evidence="5">CPCC 202695</strain>
    </source>
</reference>
<keyword evidence="2" id="KW-0812">Transmembrane</keyword>
<feature type="compositionally biased region" description="Basic and acidic residues" evidence="1">
    <location>
        <begin position="68"/>
        <end position="86"/>
    </location>
</feature>
<sequence>MEAVVGILIAVFGAALVVGMAVRAVRAPRGRRWRAAFGPIMGAGETYQELHTGQRGLQDSVIESIAESEQRPSRTDAGDEHPDPTR</sequence>
<evidence type="ECO:0000256" key="2">
    <source>
        <dbReference type="SAM" id="Phobius"/>
    </source>
</evidence>
<protein>
    <submittedName>
        <fullName evidence="4">Uncharacterized protein</fullName>
    </submittedName>
</protein>
<dbReference type="Proteomes" id="UP000199482">
    <property type="component" value="Chromosome I"/>
</dbReference>
<reference evidence="3" key="3">
    <citation type="submission" date="2022-06" db="EMBL/GenBank/DDBJ databases">
        <title>Genomic Encyclopedia of Type Strains, Phase III (KMG-III): the genomes of soil and plant-associated and newly described type strains.</title>
        <authorList>
            <person name="Whitman W."/>
        </authorList>
    </citation>
    <scope>NUCLEOTIDE SEQUENCE</scope>
    <source>
        <strain evidence="3">CPCC 202695</strain>
    </source>
</reference>
<evidence type="ECO:0000313" key="4">
    <source>
        <dbReference type="EMBL" id="SDT34592.1"/>
    </source>
</evidence>
<keyword evidence="6" id="KW-1185">Reference proteome</keyword>
<feature type="region of interest" description="Disordered" evidence="1">
    <location>
        <begin position="65"/>
        <end position="86"/>
    </location>
</feature>
<evidence type="ECO:0000313" key="3">
    <source>
        <dbReference type="EMBL" id="MCP2367153.1"/>
    </source>
</evidence>
<dbReference type="RefSeq" id="WP_092674697.1">
    <property type="nucleotide sequence ID" value="NZ_BMDN01000002.1"/>
</dbReference>
<evidence type="ECO:0000256" key="1">
    <source>
        <dbReference type="SAM" id="MobiDB-lite"/>
    </source>
</evidence>
<dbReference type="STRING" id="589382.SAMN04489721_3232"/>
<proteinExistence type="predicted"/>
<organism evidence="4 5">
    <name type="scientific">Agromyces flavus</name>
    <dbReference type="NCBI Taxonomy" id="589382"/>
    <lineage>
        <taxon>Bacteria</taxon>
        <taxon>Bacillati</taxon>
        <taxon>Actinomycetota</taxon>
        <taxon>Actinomycetes</taxon>
        <taxon>Micrococcales</taxon>
        <taxon>Microbacteriaceae</taxon>
        <taxon>Agromyces</taxon>
    </lineage>
</organism>
<dbReference type="Proteomes" id="UP000893823">
    <property type="component" value="Unassembled WGS sequence"/>
</dbReference>
<accession>A0A1H1ZMB6</accession>
<evidence type="ECO:0000313" key="6">
    <source>
        <dbReference type="Proteomes" id="UP000893823"/>
    </source>
</evidence>
<keyword evidence="2" id="KW-0472">Membrane</keyword>
<gene>
    <name evidence="3" type="ORF">BCL57_001307</name>
    <name evidence="4" type="ORF">SAMN04489721_3232</name>
</gene>
<dbReference type="EMBL" id="SODL02000002">
    <property type="protein sequence ID" value="MCP2367153.1"/>
    <property type="molecule type" value="Genomic_DNA"/>
</dbReference>
<reference evidence="4" key="1">
    <citation type="submission" date="2016-10" db="EMBL/GenBank/DDBJ databases">
        <authorList>
            <person name="de Groot N.N."/>
        </authorList>
    </citation>
    <scope>NUCLEOTIDE SEQUENCE [LARGE SCALE GENOMIC DNA]</scope>
    <source>
        <strain evidence="4">CPCC 202695</strain>
    </source>
</reference>
<evidence type="ECO:0000313" key="5">
    <source>
        <dbReference type="Proteomes" id="UP000199482"/>
    </source>
</evidence>
<keyword evidence="2" id="KW-1133">Transmembrane helix</keyword>